<dbReference type="PANTHER" id="PTHR23288:SF15">
    <property type="entry name" value="OCCLUDIN_ELL DOMAIN-CONTAINING PROTEIN 1"/>
    <property type="match status" value="1"/>
</dbReference>
<dbReference type="InterPro" id="IPR010844">
    <property type="entry name" value="Occludin_ELL"/>
</dbReference>
<dbReference type="GO" id="GO:0070830">
    <property type="term" value="P:bicellular tight junction assembly"/>
    <property type="evidence" value="ECO:0007669"/>
    <property type="project" value="TreeGrafter"/>
</dbReference>
<protein>
    <submittedName>
        <fullName evidence="4">MALD2 protein</fullName>
    </submittedName>
</protein>
<feature type="non-terminal residue" evidence="4">
    <location>
        <position position="168"/>
    </location>
</feature>
<keyword evidence="5" id="KW-1185">Reference proteome</keyword>
<name>A0A7K9VA51_ANSSE</name>
<dbReference type="OrthoDB" id="6284217at2759"/>
<dbReference type="SUPFAM" id="SSF144292">
    <property type="entry name" value="occludin/ELL-like"/>
    <property type="match status" value="1"/>
</dbReference>
<dbReference type="Gene3D" id="6.10.140.340">
    <property type="match status" value="2"/>
</dbReference>
<feature type="non-terminal residue" evidence="4">
    <location>
        <position position="1"/>
    </location>
</feature>
<organism evidence="4 5">
    <name type="scientific">Anseranas semipalmata</name>
    <name type="common">Magpie goose</name>
    <name type="synonym">Anas semipalmata</name>
    <dbReference type="NCBI Taxonomy" id="8851"/>
    <lineage>
        <taxon>Eukaryota</taxon>
        <taxon>Metazoa</taxon>
        <taxon>Chordata</taxon>
        <taxon>Craniata</taxon>
        <taxon>Vertebrata</taxon>
        <taxon>Euteleostomi</taxon>
        <taxon>Archelosauria</taxon>
        <taxon>Archosauria</taxon>
        <taxon>Dinosauria</taxon>
        <taxon>Saurischia</taxon>
        <taxon>Theropoda</taxon>
        <taxon>Coelurosauria</taxon>
        <taxon>Aves</taxon>
        <taxon>Neognathae</taxon>
        <taxon>Galloanserae</taxon>
        <taxon>Anseriformes</taxon>
        <taxon>Anseranatidae</taxon>
        <taxon>Anseranas</taxon>
    </lineage>
</organism>
<sequence length="168" mass="18690">AASGGLMAPPFYVLKPPPARAKRITFEDELGPPGRPPGRATATIAFTEEGEKPGALNWSVPPGLVPRPCTIPDYVVKYPAIRSGRQREEYRAVFTDQHAEFKELLGEVRAARRRLAELEAAAPALSHGQDSAFVEKQRRCDYLKKKLTHIKTQIQEYDRSARGSAVYF</sequence>
<dbReference type="GO" id="GO:0005923">
    <property type="term" value="C:bicellular tight junction"/>
    <property type="evidence" value="ECO:0007669"/>
    <property type="project" value="TreeGrafter"/>
</dbReference>
<dbReference type="PROSITE" id="PS51980">
    <property type="entry name" value="OCEL"/>
    <property type="match status" value="1"/>
</dbReference>
<dbReference type="Proteomes" id="UP000567872">
    <property type="component" value="Unassembled WGS sequence"/>
</dbReference>
<evidence type="ECO:0000259" key="3">
    <source>
        <dbReference type="PROSITE" id="PS51980"/>
    </source>
</evidence>
<reference evidence="4 5" key="1">
    <citation type="submission" date="2019-09" db="EMBL/GenBank/DDBJ databases">
        <title>Bird 10,000 Genomes (B10K) Project - Family phase.</title>
        <authorList>
            <person name="Zhang G."/>
        </authorList>
    </citation>
    <scope>NUCLEOTIDE SEQUENCE [LARGE SCALE GENOMIC DNA]</scope>
    <source>
        <strain evidence="4">B10K-DU-001-57</strain>
        <tissue evidence="4">Muscle</tissue>
    </source>
</reference>
<evidence type="ECO:0000313" key="5">
    <source>
        <dbReference type="Proteomes" id="UP000567872"/>
    </source>
</evidence>
<dbReference type="InterPro" id="IPR031176">
    <property type="entry name" value="ELL/occludin"/>
</dbReference>
<comment type="similarity">
    <text evidence="1 2">Belongs to the ELL/occludin family.</text>
</comment>
<evidence type="ECO:0000313" key="4">
    <source>
        <dbReference type="EMBL" id="NXI69630.1"/>
    </source>
</evidence>
<dbReference type="PANTHER" id="PTHR23288">
    <property type="entry name" value="OCCLUDIN AND RNA POLYMERASE II ELONGATION FACTOR ELL"/>
    <property type="match status" value="1"/>
</dbReference>
<gene>
    <name evidence="4" type="primary">Marveld2_0</name>
    <name evidence="4" type="ORF">ANSSEM_R16074</name>
</gene>
<accession>A0A7K9VA51</accession>
<comment type="caution">
    <text evidence="4">The sequence shown here is derived from an EMBL/GenBank/DDBJ whole genome shotgun (WGS) entry which is preliminary data.</text>
</comment>
<dbReference type="AlphaFoldDB" id="A0A7K9VA51"/>
<dbReference type="GO" id="GO:0016324">
    <property type="term" value="C:apical plasma membrane"/>
    <property type="evidence" value="ECO:0007669"/>
    <property type="project" value="TreeGrafter"/>
</dbReference>
<dbReference type="Pfam" id="PF07303">
    <property type="entry name" value="Occludin_ELL"/>
    <property type="match status" value="2"/>
</dbReference>
<evidence type="ECO:0000256" key="2">
    <source>
        <dbReference type="PROSITE-ProRule" id="PRU01324"/>
    </source>
</evidence>
<proteinExistence type="inferred from homology"/>
<dbReference type="EMBL" id="VXAA01004595">
    <property type="protein sequence ID" value="NXI69630.1"/>
    <property type="molecule type" value="Genomic_DNA"/>
</dbReference>
<evidence type="ECO:0000256" key="1">
    <source>
        <dbReference type="ARBA" id="ARBA00009171"/>
    </source>
</evidence>
<feature type="domain" description="OCEL" evidence="3">
    <location>
        <begin position="72"/>
        <end position="162"/>
    </location>
</feature>
<dbReference type="GO" id="GO:0031410">
    <property type="term" value="C:cytoplasmic vesicle"/>
    <property type="evidence" value="ECO:0007669"/>
    <property type="project" value="TreeGrafter"/>
</dbReference>